<dbReference type="GO" id="GO:0034599">
    <property type="term" value="P:cellular response to oxidative stress"/>
    <property type="evidence" value="ECO:0007669"/>
    <property type="project" value="InterPro"/>
</dbReference>
<reference evidence="5 6" key="1">
    <citation type="journal article" date="2015" name="Genome Announc.">
        <title>Expanding the biotechnology potential of lactobacilli through comparative genomics of 213 strains and associated genera.</title>
        <authorList>
            <person name="Sun Z."/>
            <person name="Harris H.M."/>
            <person name="McCann A."/>
            <person name="Guo C."/>
            <person name="Argimon S."/>
            <person name="Zhang W."/>
            <person name="Yang X."/>
            <person name="Jeffery I.B."/>
            <person name="Cooney J.C."/>
            <person name="Kagawa T.F."/>
            <person name="Liu W."/>
            <person name="Song Y."/>
            <person name="Salvetti E."/>
            <person name="Wrobel A."/>
            <person name="Rasinkangas P."/>
            <person name="Parkhill J."/>
            <person name="Rea M.C."/>
            <person name="O'Sullivan O."/>
            <person name="Ritari J."/>
            <person name="Douillard F.P."/>
            <person name="Paul Ross R."/>
            <person name="Yang R."/>
            <person name="Briner A.E."/>
            <person name="Felis G.E."/>
            <person name="de Vos W.M."/>
            <person name="Barrangou R."/>
            <person name="Klaenhammer T.R."/>
            <person name="Caufield P.W."/>
            <person name="Cui Y."/>
            <person name="Zhang H."/>
            <person name="O'Toole P.W."/>
        </authorList>
    </citation>
    <scope>NUCLEOTIDE SEQUENCE [LARGE SCALE GENOMIC DNA]</scope>
    <source>
        <strain evidence="5 6">DSM 20405</strain>
    </source>
</reference>
<comment type="subcellular location">
    <subcellularLocation>
        <location evidence="1">Cytoplasm</location>
    </subcellularLocation>
</comment>
<name>A0A0R2HEJ8_9FIRM</name>
<dbReference type="InterPro" id="IPR000415">
    <property type="entry name" value="Nitroreductase-like"/>
</dbReference>
<dbReference type="SUPFAM" id="SSF55469">
    <property type="entry name" value="FMN-dependent nitroreductase-like"/>
    <property type="match status" value="1"/>
</dbReference>
<dbReference type="InterPro" id="IPR029479">
    <property type="entry name" value="Nitroreductase"/>
</dbReference>
<evidence type="ECO:0000313" key="5">
    <source>
        <dbReference type="EMBL" id="KRN51491.1"/>
    </source>
</evidence>
<keyword evidence="3" id="KW-0560">Oxidoreductase</keyword>
<dbReference type="PANTHER" id="PTHR43035">
    <property type="entry name" value="FATTY ACID REPRESSION MUTANT PROTEIN 2-RELATED"/>
    <property type="match status" value="1"/>
</dbReference>
<dbReference type="PATRIC" id="fig|1410657.5.peg.110"/>
<comment type="caution">
    <text evidence="5">The sequence shown here is derived from an EMBL/GenBank/DDBJ whole genome shotgun (WGS) entry which is preliminary data.</text>
</comment>
<proteinExistence type="predicted"/>
<sequence length="191" mass="21894">MTILDTLKKRRTIYQLNKNMPVSDEEVIQVINDVTELTPDAFNMKSARVIVAMNDNHDALWDVIYDAFEGKVSKEKIQTFKDGYGTVLYFIDDQVVENLQEQFALYADNFPVWAQQANGMLQYGIWNALADLNVGASLQHYNPVIDKAVKEMFNVPEHYRLIAQMPFGGIVQEAEPKEKEDITQRVKVFNG</sequence>
<dbReference type="GO" id="GO:0005737">
    <property type="term" value="C:cytoplasm"/>
    <property type="evidence" value="ECO:0007669"/>
    <property type="project" value="UniProtKB-SubCell"/>
</dbReference>
<accession>A0A0R2HEJ8</accession>
<dbReference type="GO" id="GO:0016491">
    <property type="term" value="F:oxidoreductase activity"/>
    <property type="evidence" value="ECO:0007669"/>
    <property type="project" value="UniProtKB-KW"/>
</dbReference>
<keyword evidence="6" id="KW-1185">Reference proteome</keyword>
<gene>
    <name evidence="5" type="ORF">IV49_GL000108</name>
</gene>
<dbReference type="FunFam" id="3.40.109.10:FF:000001">
    <property type="entry name" value="Nitroreductase family"/>
    <property type="match status" value="1"/>
</dbReference>
<feature type="domain" description="Nitroreductase" evidence="4">
    <location>
        <begin position="7"/>
        <end position="168"/>
    </location>
</feature>
<dbReference type="RefSeq" id="WP_029071462.1">
    <property type="nucleotide sequence ID" value="NZ_JQBL01000001.1"/>
</dbReference>
<organism evidence="5 6">
    <name type="scientific">Kandleria vitulina DSM 20405</name>
    <dbReference type="NCBI Taxonomy" id="1410657"/>
    <lineage>
        <taxon>Bacteria</taxon>
        <taxon>Bacillati</taxon>
        <taxon>Bacillota</taxon>
        <taxon>Erysipelotrichia</taxon>
        <taxon>Erysipelotrichales</taxon>
        <taxon>Coprobacillaceae</taxon>
        <taxon>Kandleria</taxon>
    </lineage>
</organism>
<dbReference type="Pfam" id="PF00881">
    <property type="entry name" value="Nitroreductase"/>
    <property type="match status" value="1"/>
</dbReference>
<dbReference type="InterPro" id="IPR033877">
    <property type="entry name" value="Frm2/Hbn1"/>
</dbReference>
<evidence type="ECO:0000259" key="4">
    <source>
        <dbReference type="Pfam" id="PF00881"/>
    </source>
</evidence>
<evidence type="ECO:0000256" key="1">
    <source>
        <dbReference type="ARBA" id="ARBA00004496"/>
    </source>
</evidence>
<keyword evidence="2" id="KW-0963">Cytoplasm</keyword>
<evidence type="ECO:0000256" key="3">
    <source>
        <dbReference type="ARBA" id="ARBA00023002"/>
    </source>
</evidence>
<evidence type="ECO:0000313" key="6">
    <source>
        <dbReference type="Proteomes" id="UP000051841"/>
    </source>
</evidence>
<dbReference type="CDD" id="cd02140">
    <property type="entry name" value="Frm2-like"/>
    <property type="match status" value="1"/>
</dbReference>
<evidence type="ECO:0000256" key="2">
    <source>
        <dbReference type="ARBA" id="ARBA00022490"/>
    </source>
</evidence>
<dbReference type="PANTHER" id="PTHR43035:SF1">
    <property type="entry name" value="FATTY ACID REPRESSION MUTANT PROTEIN 2-RELATED"/>
    <property type="match status" value="1"/>
</dbReference>
<protein>
    <submittedName>
        <fullName evidence="5">Oxidoreductase</fullName>
    </submittedName>
</protein>
<dbReference type="Proteomes" id="UP000051841">
    <property type="component" value="Unassembled WGS sequence"/>
</dbReference>
<dbReference type="AlphaFoldDB" id="A0A0R2HEJ8"/>
<dbReference type="Gene3D" id="3.40.109.10">
    <property type="entry name" value="NADH Oxidase"/>
    <property type="match status" value="1"/>
</dbReference>
<dbReference type="EMBL" id="JQBL01000001">
    <property type="protein sequence ID" value="KRN51491.1"/>
    <property type="molecule type" value="Genomic_DNA"/>
</dbReference>